<comment type="subcellular location">
    <subcellularLocation>
        <location evidence="8">Cytoplasm</location>
    </subcellularLocation>
</comment>
<dbReference type="CDD" id="cd05016">
    <property type="entry name" value="SIS_PGI_2"/>
    <property type="match status" value="1"/>
</dbReference>
<keyword evidence="11" id="KW-1185">Reference proteome</keyword>
<dbReference type="PRINTS" id="PR00662">
    <property type="entry name" value="G6PISOMERASE"/>
</dbReference>
<comment type="caution">
    <text evidence="8">Lacks conserved residue(s) required for the propagation of feature annotation.</text>
</comment>
<dbReference type="NCBIfam" id="NF010697">
    <property type="entry name" value="PRK14097.1"/>
    <property type="match status" value="1"/>
</dbReference>
<comment type="pathway">
    <text evidence="1 8 9">Carbohydrate degradation; glycolysis; D-glyceraldehyde 3-phosphate and glycerone phosphate from D-glucose: step 2/4.</text>
</comment>
<dbReference type="GO" id="GO:0097367">
    <property type="term" value="F:carbohydrate derivative binding"/>
    <property type="evidence" value="ECO:0007669"/>
    <property type="project" value="InterPro"/>
</dbReference>
<dbReference type="AlphaFoldDB" id="C3JCC3"/>
<sequence length="427" mass="47274">MLPLYTDTNFATISPKSQEEARIALNQLLEGGGLGSEYRGWLNLPFAEPALLEEIETVARDLHTRTECVVCIGIGGSYLGAKAVIEALTPPSFCGETPSLLFAGHHLDSCYLSHLQNYLKGKSFGIIYISKSGGTLEPSIAFHQLRHLLVENAKGDEEVTRNNIVVITDPEHGSLRAIATQEGYRSFSIPPSVGGRYSVLSAVGLLPLAYCDIDIRKLLHGARDLASAISRGEDEAVMPLLSYAGWRIEEYRKGKKIEIFSTFSSALHSLQEWWKQLFAESEGKNGKGIFSTTATFSTDLHSLGQWIQDGERSIIETMVSVEESPENDVVIQGEEHFKDGLDYLTGRSLHWVNRQAEEATCIAHSEGGVPLFRIKLPRLDEYNLGMLILFFEMAAGVSGYMMQINPFDQPGVEAYKQKMNQLLEKPV</sequence>
<dbReference type="PROSITE" id="PS51463">
    <property type="entry name" value="P_GLUCOSE_ISOMERASE_3"/>
    <property type="match status" value="1"/>
</dbReference>
<dbReference type="eggNOG" id="COG0166">
    <property type="taxonomic scope" value="Bacteria"/>
</dbReference>
<dbReference type="GO" id="GO:0004347">
    <property type="term" value="F:glucose-6-phosphate isomerase activity"/>
    <property type="evidence" value="ECO:0007669"/>
    <property type="project" value="UniProtKB-UniRule"/>
</dbReference>
<dbReference type="PANTHER" id="PTHR11469:SF1">
    <property type="entry name" value="GLUCOSE-6-PHOSPHATE ISOMERASE"/>
    <property type="match status" value="1"/>
</dbReference>
<accession>C3JCC3</accession>
<name>C3JCC3_POREA</name>
<evidence type="ECO:0000256" key="4">
    <source>
        <dbReference type="ARBA" id="ARBA00022490"/>
    </source>
</evidence>
<dbReference type="Proteomes" id="UP000004295">
    <property type="component" value="Unassembled WGS sequence"/>
</dbReference>
<dbReference type="FunFam" id="3.40.50.10490:FF:000016">
    <property type="entry name" value="Glucose-6-phosphate isomerase"/>
    <property type="match status" value="1"/>
</dbReference>
<evidence type="ECO:0000313" key="10">
    <source>
        <dbReference type="EMBL" id="EEN82169.1"/>
    </source>
</evidence>
<keyword evidence="5 8" id="KW-0324">Glycolysis</keyword>
<dbReference type="InterPro" id="IPR046348">
    <property type="entry name" value="SIS_dom_sf"/>
</dbReference>
<comment type="caution">
    <text evidence="10">The sequence shown here is derived from an EMBL/GenBank/DDBJ whole genome shotgun (WGS) entry which is preliminary data.</text>
</comment>
<dbReference type="GO" id="GO:0006094">
    <property type="term" value="P:gluconeogenesis"/>
    <property type="evidence" value="ECO:0007669"/>
    <property type="project" value="UniProtKB-UniRule"/>
</dbReference>
<keyword evidence="3 8" id="KW-0312">Gluconeogenesis</keyword>
<keyword evidence="6 8" id="KW-0413">Isomerase</keyword>
<comment type="catalytic activity">
    <reaction evidence="7 8 9">
        <text>alpha-D-glucose 6-phosphate = beta-D-fructose 6-phosphate</text>
        <dbReference type="Rhea" id="RHEA:11816"/>
        <dbReference type="ChEBI" id="CHEBI:57634"/>
        <dbReference type="ChEBI" id="CHEBI:58225"/>
        <dbReference type="EC" id="5.3.1.9"/>
    </reaction>
</comment>
<dbReference type="HAMAP" id="MF_00473">
    <property type="entry name" value="G6P_isomerase"/>
    <property type="match status" value="1"/>
</dbReference>
<dbReference type="InterPro" id="IPR035482">
    <property type="entry name" value="SIS_PGI_2"/>
</dbReference>
<evidence type="ECO:0000256" key="2">
    <source>
        <dbReference type="ARBA" id="ARBA00006604"/>
    </source>
</evidence>
<evidence type="ECO:0000256" key="1">
    <source>
        <dbReference type="ARBA" id="ARBA00004926"/>
    </source>
</evidence>
<dbReference type="GO" id="GO:0048029">
    <property type="term" value="F:monosaccharide binding"/>
    <property type="evidence" value="ECO:0007669"/>
    <property type="project" value="TreeGrafter"/>
</dbReference>
<dbReference type="GO" id="GO:0006096">
    <property type="term" value="P:glycolytic process"/>
    <property type="evidence" value="ECO:0007669"/>
    <property type="project" value="UniProtKB-UniRule"/>
</dbReference>
<comment type="similarity">
    <text evidence="2 8 9">Belongs to the GPI family.</text>
</comment>
<comment type="pathway">
    <text evidence="8">Carbohydrate biosynthesis; gluconeogenesis.</text>
</comment>
<dbReference type="Pfam" id="PF00342">
    <property type="entry name" value="PGI"/>
    <property type="match status" value="1"/>
</dbReference>
<evidence type="ECO:0000256" key="3">
    <source>
        <dbReference type="ARBA" id="ARBA00022432"/>
    </source>
</evidence>
<dbReference type="GO" id="GO:0051156">
    <property type="term" value="P:glucose 6-phosphate metabolic process"/>
    <property type="evidence" value="ECO:0007669"/>
    <property type="project" value="TreeGrafter"/>
</dbReference>
<evidence type="ECO:0000256" key="6">
    <source>
        <dbReference type="ARBA" id="ARBA00023235"/>
    </source>
</evidence>
<evidence type="ECO:0000256" key="7">
    <source>
        <dbReference type="ARBA" id="ARBA00029321"/>
    </source>
</evidence>
<proteinExistence type="inferred from homology"/>
<protein>
    <recommendedName>
        <fullName evidence="8">Glucose-6-phosphate isomerase</fullName>
        <shortName evidence="8">GPI</shortName>
        <ecNumber evidence="8">5.3.1.9</ecNumber>
    </recommendedName>
    <alternativeName>
        <fullName evidence="8">Phosphoglucose isomerase</fullName>
        <shortName evidence="8">PGI</shortName>
    </alternativeName>
    <alternativeName>
        <fullName evidence="8">Phosphohexose isomerase</fullName>
        <shortName evidence="8">PHI</shortName>
    </alternativeName>
</protein>
<dbReference type="PROSITE" id="PS00174">
    <property type="entry name" value="P_GLUCOSE_ISOMERASE_2"/>
    <property type="match status" value="1"/>
</dbReference>
<dbReference type="SUPFAM" id="SSF53697">
    <property type="entry name" value="SIS domain"/>
    <property type="match status" value="1"/>
</dbReference>
<evidence type="ECO:0000256" key="5">
    <source>
        <dbReference type="ARBA" id="ARBA00023152"/>
    </source>
</evidence>
<evidence type="ECO:0000256" key="8">
    <source>
        <dbReference type="HAMAP-Rule" id="MF_00473"/>
    </source>
</evidence>
<reference evidence="10 11" key="1">
    <citation type="submission" date="2009-04" db="EMBL/GenBank/DDBJ databases">
        <authorList>
            <person name="Sebastian Y."/>
            <person name="Madupu R."/>
            <person name="Durkin A.S."/>
            <person name="Torralba M."/>
            <person name="Methe B."/>
            <person name="Sutton G.G."/>
            <person name="Strausberg R.L."/>
            <person name="Nelson K.E."/>
        </authorList>
    </citation>
    <scope>NUCLEOTIDE SEQUENCE [LARGE SCALE GENOMIC DNA]</scope>
    <source>
        <strain evidence="11">ATCC 35406 / BCRC 14492 / JCM 8526 / NCTC 13058 / HG 370</strain>
    </source>
</reference>
<keyword evidence="4 8" id="KW-0963">Cytoplasm</keyword>
<dbReference type="PANTHER" id="PTHR11469">
    <property type="entry name" value="GLUCOSE-6-PHOSPHATE ISOMERASE"/>
    <property type="match status" value="1"/>
</dbReference>
<dbReference type="CDD" id="cd05015">
    <property type="entry name" value="SIS_PGI_1"/>
    <property type="match status" value="1"/>
</dbReference>
<organism evidence="10 11">
    <name type="scientific">Porphyromonas endodontalis (strain ATCC 35406 / DSM 24491 / JCM 8526 / CCUG 16442 / BCRC 14492 / NCTC 13058 / HG 370)</name>
    <name type="common">Bacteroides endodontalis</name>
    <dbReference type="NCBI Taxonomy" id="553175"/>
    <lineage>
        <taxon>Bacteria</taxon>
        <taxon>Pseudomonadati</taxon>
        <taxon>Bacteroidota</taxon>
        <taxon>Bacteroidia</taxon>
        <taxon>Bacteroidales</taxon>
        <taxon>Porphyromonadaceae</taxon>
        <taxon>Porphyromonas</taxon>
    </lineage>
</organism>
<dbReference type="EMBL" id="ACNN01000031">
    <property type="protein sequence ID" value="EEN82169.1"/>
    <property type="molecule type" value="Genomic_DNA"/>
</dbReference>
<dbReference type="Gene3D" id="3.40.50.10490">
    <property type="entry name" value="Glucose-6-phosphate isomerase like protein, domain 1"/>
    <property type="match status" value="2"/>
</dbReference>
<feature type="active site" evidence="8">
    <location>
        <position position="416"/>
    </location>
</feature>
<dbReference type="RefSeq" id="WP_004334694.1">
    <property type="nucleotide sequence ID" value="NZ_ACNN01000031.1"/>
</dbReference>
<dbReference type="InterPro" id="IPR035476">
    <property type="entry name" value="SIS_PGI_1"/>
</dbReference>
<dbReference type="STRING" id="553175.POREN0001_2014"/>
<feature type="active site" description="Proton donor" evidence="8">
    <location>
        <position position="280"/>
    </location>
</feature>
<dbReference type="GO" id="GO:0005829">
    <property type="term" value="C:cytosol"/>
    <property type="evidence" value="ECO:0007669"/>
    <property type="project" value="TreeGrafter"/>
</dbReference>
<evidence type="ECO:0000256" key="9">
    <source>
        <dbReference type="RuleBase" id="RU000612"/>
    </source>
</evidence>
<comment type="function">
    <text evidence="8">Catalyzes the reversible isomerization of glucose-6-phosphate to fructose-6-phosphate.</text>
</comment>
<dbReference type="EC" id="5.3.1.9" evidence="8"/>
<dbReference type="InterPro" id="IPR001672">
    <property type="entry name" value="G6P_Isomerase"/>
</dbReference>
<gene>
    <name evidence="8 10" type="primary">pgi</name>
    <name evidence="10" type="ORF">POREN0001_2014</name>
</gene>
<dbReference type="InterPro" id="IPR018189">
    <property type="entry name" value="Phosphoglucose_isomerase_CS"/>
</dbReference>
<dbReference type="UniPathway" id="UPA00109">
    <property type="reaction ID" value="UER00181"/>
</dbReference>
<evidence type="ECO:0000313" key="11">
    <source>
        <dbReference type="Proteomes" id="UP000004295"/>
    </source>
</evidence>
<dbReference type="UniPathway" id="UPA00138"/>
<dbReference type="GeneID" id="93366178"/>